<reference evidence="1" key="1">
    <citation type="submission" date="2023-04" db="EMBL/GenBank/DDBJ databases">
        <title>Chromosome-level genome of Chaenocephalus aceratus.</title>
        <authorList>
            <person name="Park H."/>
        </authorList>
    </citation>
    <scope>NUCLEOTIDE SEQUENCE</scope>
    <source>
        <strain evidence="1">DE</strain>
        <tissue evidence="1">Muscle</tissue>
    </source>
</reference>
<organism evidence="1 2">
    <name type="scientific">Dissostichus eleginoides</name>
    <name type="common">Patagonian toothfish</name>
    <name type="synonym">Dissostichus amissus</name>
    <dbReference type="NCBI Taxonomy" id="100907"/>
    <lineage>
        <taxon>Eukaryota</taxon>
        <taxon>Metazoa</taxon>
        <taxon>Chordata</taxon>
        <taxon>Craniata</taxon>
        <taxon>Vertebrata</taxon>
        <taxon>Euteleostomi</taxon>
        <taxon>Actinopterygii</taxon>
        <taxon>Neopterygii</taxon>
        <taxon>Teleostei</taxon>
        <taxon>Neoteleostei</taxon>
        <taxon>Acanthomorphata</taxon>
        <taxon>Eupercaria</taxon>
        <taxon>Perciformes</taxon>
        <taxon>Notothenioidei</taxon>
        <taxon>Nototheniidae</taxon>
        <taxon>Dissostichus</taxon>
    </lineage>
</organism>
<dbReference type="AlphaFoldDB" id="A0AAD9CKY0"/>
<feature type="non-terminal residue" evidence="1">
    <location>
        <position position="61"/>
    </location>
</feature>
<feature type="non-terminal residue" evidence="1">
    <location>
        <position position="1"/>
    </location>
</feature>
<comment type="caution">
    <text evidence="1">The sequence shown here is derived from an EMBL/GenBank/DDBJ whole genome shotgun (WGS) entry which is preliminary data.</text>
</comment>
<dbReference type="Proteomes" id="UP001228049">
    <property type="component" value="Unassembled WGS sequence"/>
</dbReference>
<gene>
    <name evidence="1" type="ORF">KUDE01_004555</name>
</gene>
<evidence type="ECO:0000313" key="1">
    <source>
        <dbReference type="EMBL" id="KAK1901589.1"/>
    </source>
</evidence>
<accession>A0AAD9CKY0</accession>
<evidence type="ECO:0000313" key="2">
    <source>
        <dbReference type="Proteomes" id="UP001228049"/>
    </source>
</evidence>
<dbReference type="EMBL" id="JASDAP010000006">
    <property type="protein sequence ID" value="KAK1901589.1"/>
    <property type="molecule type" value="Genomic_DNA"/>
</dbReference>
<protein>
    <submittedName>
        <fullName evidence="1">Ankyrin-3</fullName>
    </submittedName>
</protein>
<keyword evidence="2" id="KW-1185">Reference proteome</keyword>
<name>A0AAD9CKY0_DISEL</name>
<proteinExistence type="predicted"/>
<sequence length="61" mass="6631">SLLPVQPQTPSSQTPDYRALEGIPPHIFRALPGLPHPTPPHLCLPPPPLMCMFCPAKHMSA</sequence>